<name>J4H5F1_9APHY</name>
<feature type="region of interest" description="Disordered" evidence="1">
    <location>
        <begin position="1"/>
        <end position="21"/>
    </location>
</feature>
<dbReference type="AlphaFoldDB" id="J4H5F1"/>
<keyword evidence="3" id="KW-1185">Reference proteome</keyword>
<reference evidence="2 3" key="1">
    <citation type="journal article" date="2012" name="Appl. Environ. Microbiol.">
        <title>Short-read sequencing for genomic analysis of the brown rot fungus Fibroporia radiculosa.</title>
        <authorList>
            <person name="Tang J.D."/>
            <person name="Perkins A.D."/>
            <person name="Sonstegard T.S."/>
            <person name="Schroeder S.G."/>
            <person name="Burgess S.C."/>
            <person name="Diehl S.V."/>
        </authorList>
    </citation>
    <scope>NUCLEOTIDE SEQUENCE [LARGE SCALE GENOMIC DNA]</scope>
    <source>
        <strain evidence="2 3">TFFH 294</strain>
    </source>
</reference>
<dbReference type="GeneID" id="24101529"/>
<evidence type="ECO:0000313" key="2">
    <source>
        <dbReference type="EMBL" id="CCM06629.1"/>
    </source>
</evidence>
<dbReference type="Proteomes" id="UP000006352">
    <property type="component" value="Unassembled WGS sequence"/>
</dbReference>
<feature type="compositionally biased region" description="Polar residues" evidence="1">
    <location>
        <begin position="1"/>
        <end position="14"/>
    </location>
</feature>
<dbReference type="HOGENOM" id="CLU_1619036_0_0_1"/>
<evidence type="ECO:0000256" key="1">
    <source>
        <dbReference type="SAM" id="MobiDB-lite"/>
    </source>
</evidence>
<organism evidence="2 3">
    <name type="scientific">Fibroporia radiculosa</name>
    <dbReference type="NCBI Taxonomy" id="599839"/>
    <lineage>
        <taxon>Eukaryota</taxon>
        <taxon>Fungi</taxon>
        <taxon>Dikarya</taxon>
        <taxon>Basidiomycota</taxon>
        <taxon>Agaricomycotina</taxon>
        <taxon>Agaricomycetes</taxon>
        <taxon>Polyporales</taxon>
        <taxon>Fibroporiaceae</taxon>
        <taxon>Fibroporia</taxon>
    </lineage>
</organism>
<accession>J4H5F1</accession>
<sequence length="144" mass="16063">MVVSQYSAPSSETCAESHPPLSRAHSSFELAFEVLRLPTNYDYDPLNYVCDFQTTPMPFNLCLRPVHPLQSTPTRTAKSPKVLFLRPTFGQDSCVHTRIALRLCIIEPAPLLPSLCFYEKSECSDGPKQSCDTIPRKSSEVVAV</sequence>
<gene>
    <name evidence="2" type="ORF">FIBRA_08909</name>
</gene>
<dbReference type="InParanoid" id="J4H5F1"/>
<dbReference type="EMBL" id="HE797422">
    <property type="protein sequence ID" value="CCM06629.1"/>
    <property type="molecule type" value="Genomic_DNA"/>
</dbReference>
<evidence type="ECO:0000313" key="3">
    <source>
        <dbReference type="Proteomes" id="UP000006352"/>
    </source>
</evidence>
<dbReference type="RefSeq" id="XP_012185912.1">
    <property type="nucleotide sequence ID" value="XM_012330522.1"/>
</dbReference>
<protein>
    <submittedName>
        <fullName evidence="2">Uncharacterized protein</fullName>
    </submittedName>
</protein>
<proteinExistence type="predicted"/>